<dbReference type="InterPro" id="IPR010068">
    <property type="entry name" value="Peri-bd_TauA"/>
</dbReference>
<dbReference type="InterPro" id="IPR010067">
    <property type="entry name" value="ABC_SsuA_sub-bd"/>
</dbReference>
<evidence type="ECO:0000313" key="5">
    <source>
        <dbReference type="EMBL" id="TRU38614.1"/>
    </source>
</evidence>
<dbReference type="Gene3D" id="3.40.190.10">
    <property type="entry name" value="Periplasmic binding protein-like II"/>
    <property type="match status" value="2"/>
</dbReference>
<evidence type="ECO:0000256" key="2">
    <source>
        <dbReference type="ARBA" id="ARBA00010742"/>
    </source>
</evidence>
<dbReference type="GO" id="GO:0042626">
    <property type="term" value="F:ATPase-coupled transmembrane transporter activity"/>
    <property type="evidence" value="ECO:0007669"/>
    <property type="project" value="InterPro"/>
</dbReference>
<dbReference type="GO" id="GO:0042597">
    <property type="term" value="C:periplasmic space"/>
    <property type="evidence" value="ECO:0007669"/>
    <property type="project" value="UniProtKB-SubCell"/>
</dbReference>
<dbReference type="PANTHER" id="PTHR30024:SF47">
    <property type="entry name" value="TAURINE-BINDING PERIPLASMIC PROTEIN"/>
    <property type="match status" value="1"/>
</dbReference>
<dbReference type="InterPro" id="IPR007210">
    <property type="entry name" value="ABC_Gly_betaine_transp_sub-bd"/>
</dbReference>
<protein>
    <submittedName>
        <fullName evidence="5">Aliphatic sulfonate ABC transporter substrate-binding protein</fullName>
    </submittedName>
</protein>
<dbReference type="Proteomes" id="UP000315113">
    <property type="component" value="Unassembled WGS sequence"/>
</dbReference>
<dbReference type="InterPro" id="IPR001638">
    <property type="entry name" value="Solute-binding_3/MltF_N"/>
</dbReference>
<dbReference type="PANTHER" id="PTHR30024">
    <property type="entry name" value="ALIPHATIC SULFONATES-BINDING PROTEIN-RELATED"/>
    <property type="match status" value="1"/>
</dbReference>
<comment type="similarity">
    <text evidence="2">Belongs to the bacterial solute-binding protein SsuA/TauA family.</text>
</comment>
<feature type="domain" description="Solute-binding protein family 3/N-terminal" evidence="4">
    <location>
        <begin position="52"/>
        <end position="269"/>
    </location>
</feature>
<dbReference type="NCBIfam" id="TIGR01728">
    <property type="entry name" value="SsuA_fam"/>
    <property type="match status" value="1"/>
</dbReference>
<dbReference type="SUPFAM" id="SSF53850">
    <property type="entry name" value="Periplasmic binding protein-like II"/>
    <property type="match status" value="1"/>
</dbReference>
<comment type="caution">
    <text evidence="5">The sequence shown here is derived from an EMBL/GenBank/DDBJ whole genome shotgun (WGS) entry which is preliminary data.</text>
</comment>
<gene>
    <name evidence="5" type="ORF">EWV78_04880</name>
</gene>
<sequence>MLLKRREVLLGLLSASLPLVVSSCVSEKTGSSSNPSSTTATAPAATGTLPEKIRIGYQVIPNPELLAKALGLADKAFPDAKVEYISFDSGRDVNTAIAAKGIDFGALGTVPASVGIASGLPYQVYFILDVIGAAEALIVKKDIKSIADLKGKKVATPFGSTAHFSLESLLALENIPEKDLNILDLQPPDIVAAWQRGDIDASYVWQPNLSKLQKDGGTVLISSADLAKKGIITADLGVVRTEFAGQYPDVVKRYIAVLDEAVKIYRSDPENAIKALAKELNITPEETAAAVKELIWLDSSEQRSPKYLGTTDNPGDFARILKESADFAVSQKKITSAPDLATFQKSLLTKAL</sequence>
<dbReference type="PROSITE" id="PS51257">
    <property type="entry name" value="PROKAR_LIPOPROTEIN"/>
    <property type="match status" value="1"/>
</dbReference>
<proteinExistence type="inferred from homology"/>
<dbReference type="SMART" id="SM00062">
    <property type="entry name" value="PBPb"/>
    <property type="match status" value="1"/>
</dbReference>
<dbReference type="AlphaFoldDB" id="A0A552EVW5"/>
<organism evidence="5 6">
    <name type="scientific">Microcystis aeruginosa Ma_MB_F_20061100_S20D</name>
    <dbReference type="NCBI Taxonomy" id="2486253"/>
    <lineage>
        <taxon>Bacteria</taxon>
        <taxon>Bacillati</taxon>
        <taxon>Cyanobacteriota</taxon>
        <taxon>Cyanophyceae</taxon>
        <taxon>Oscillatoriophycideae</taxon>
        <taxon>Chroococcales</taxon>
        <taxon>Microcystaceae</taxon>
        <taxon>Microcystis</taxon>
    </lineage>
</organism>
<evidence type="ECO:0000256" key="3">
    <source>
        <dbReference type="ARBA" id="ARBA00022729"/>
    </source>
</evidence>
<dbReference type="EMBL" id="SFBH01000036">
    <property type="protein sequence ID" value="TRU38614.1"/>
    <property type="molecule type" value="Genomic_DNA"/>
</dbReference>
<reference evidence="5 6" key="1">
    <citation type="submission" date="2019-01" db="EMBL/GenBank/DDBJ databases">
        <title>Coherence of Microcystis species and biogeography revealed through population genomics.</title>
        <authorList>
            <person name="Perez-Carrascal O.M."/>
            <person name="Terrat Y."/>
            <person name="Giani A."/>
            <person name="Fortin N."/>
            <person name="Tromas N."/>
            <person name="Shapiro B.J."/>
        </authorList>
    </citation>
    <scope>NUCLEOTIDE SEQUENCE [LARGE SCALE GENOMIC DNA]</scope>
    <source>
        <strain evidence="5">Ma_MB_F_20061100_S20D</strain>
    </source>
</reference>
<accession>A0A552EVW5</accession>
<evidence type="ECO:0000256" key="1">
    <source>
        <dbReference type="ARBA" id="ARBA00004418"/>
    </source>
</evidence>
<comment type="subcellular location">
    <subcellularLocation>
        <location evidence="1">Periplasm</location>
    </subcellularLocation>
</comment>
<dbReference type="GO" id="GO:0016020">
    <property type="term" value="C:membrane"/>
    <property type="evidence" value="ECO:0007669"/>
    <property type="project" value="InterPro"/>
</dbReference>
<name>A0A552EVW5_MICAE</name>
<dbReference type="GO" id="GO:0042918">
    <property type="term" value="P:alkanesulfonate transmembrane transport"/>
    <property type="evidence" value="ECO:0007669"/>
    <property type="project" value="TreeGrafter"/>
</dbReference>
<keyword evidence="3" id="KW-0732">Signal</keyword>
<evidence type="ECO:0000313" key="6">
    <source>
        <dbReference type="Proteomes" id="UP000315113"/>
    </source>
</evidence>
<evidence type="ECO:0000259" key="4">
    <source>
        <dbReference type="SMART" id="SM00062"/>
    </source>
</evidence>
<dbReference type="CDD" id="cd13560">
    <property type="entry name" value="PBP2_taurine"/>
    <property type="match status" value="1"/>
</dbReference>
<dbReference type="Pfam" id="PF04069">
    <property type="entry name" value="OpuAC"/>
    <property type="match status" value="1"/>
</dbReference>